<dbReference type="OrthoDB" id="5329005at2"/>
<gene>
    <name evidence="3" type="ORF">FMM02_05495</name>
</gene>
<accession>A0A516IRB9</accession>
<feature type="domain" description="Prepilin type IV endopeptidase peptidase" evidence="2">
    <location>
        <begin position="14"/>
        <end position="114"/>
    </location>
</feature>
<keyword evidence="1" id="KW-1133">Transmembrane helix</keyword>
<feature type="transmembrane region" description="Helical" evidence="1">
    <location>
        <begin position="61"/>
        <end position="80"/>
    </location>
</feature>
<reference evidence="3 4" key="1">
    <citation type="submission" date="2019-07" db="EMBL/GenBank/DDBJ databases">
        <title>Sphingomonas AE3 Genome sequencing and assembly.</title>
        <authorList>
            <person name="Kim H."/>
        </authorList>
    </citation>
    <scope>NUCLEOTIDE SEQUENCE [LARGE SCALE GENOMIC DNA]</scope>
    <source>
        <strain evidence="3 4">AE3</strain>
    </source>
</reference>
<feature type="transmembrane region" description="Helical" evidence="1">
    <location>
        <begin position="142"/>
        <end position="160"/>
    </location>
</feature>
<dbReference type="GO" id="GO:0016020">
    <property type="term" value="C:membrane"/>
    <property type="evidence" value="ECO:0007669"/>
    <property type="project" value="InterPro"/>
</dbReference>
<dbReference type="Gene3D" id="1.20.120.1220">
    <property type="match status" value="1"/>
</dbReference>
<sequence>MTLIESAPHWLFIALLTLLGLAALEDGWRLKIGNWISALIAIGAFAALLGNGPIVGFWQNLLLCGLTLMVGTGLFARGIMGGGDVKLLAASALWFDLSSGWKMLVAIAIAGGLEAIIVLLARLLPWFERARQRVALIRRGGGIPYGIAIAAGVILVGVWLRS</sequence>
<name>A0A516IRB9_9SPHN</name>
<dbReference type="RefSeq" id="WP_147493916.1">
    <property type="nucleotide sequence ID" value="NZ_CP041659.1"/>
</dbReference>
<evidence type="ECO:0000313" key="3">
    <source>
        <dbReference type="EMBL" id="QDP19463.1"/>
    </source>
</evidence>
<dbReference type="EMBL" id="CP041659">
    <property type="protein sequence ID" value="QDP19463.1"/>
    <property type="molecule type" value="Genomic_DNA"/>
</dbReference>
<evidence type="ECO:0000256" key="1">
    <source>
        <dbReference type="SAM" id="Phobius"/>
    </source>
</evidence>
<feature type="transmembrane region" description="Helical" evidence="1">
    <location>
        <begin position="100"/>
        <end position="121"/>
    </location>
</feature>
<feature type="transmembrane region" description="Helical" evidence="1">
    <location>
        <begin position="32"/>
        <end position="49"/>
    </location>
</feature>
<dbReference type="AlphaFoldDB" id="A0A516IRB9"/>
<keyword evidence="1" id="KW-0812">Transmembrane</keyword>
<dbReference type="KEGG" id="sxa:FMM02_05495"/>
<dbReference type="InterPro" id="IPR000045">
    <property type="entry name" value="Prepilin_IV_endopep_pep"/>
</dbReference>
<evidence type="ECO:0000259" key="2">
    <source>
        <dbReference type="Pfam" id="PF01478"/>
    </source>
</evidence>
<keyword evidence="1" id="KW-0472">Membrane</keyword>
<proteinExistence type="predicted"/>
<dbReference type="GO" id="GO:0004190">
    <property type="term" value="F:aspartic-type endopeptidase activity"/>
    <property type="evidence" value="ECO:0007669"/>
    <property type="project" value="InterPro"/>
</dbReference>
<evidence type="ECO:0000313" key="4">
    <source>
        <dbReference type="Proteomes" id="UP000321857"/>
    </source>
</evidence>
<keyword evidence="4" id="KW-1185">Reference proteome</keyword>
<protein>
    <recommendedName>
        <fullName evidence="2">Prepilin type IV endopeptidase peptidase domain-containing protein</fullName>
    </recommendedName>
</protein>
<dbReference type="Pfam" id="PF01478">
    <property type="entry name" value="Peptidase_A24"/>
    <property type="match status" value="1"/>
</dbReference>
<dbReference type="Proteomes" id="UP000321857">
    <property type="component" value="Chromosome"/>
</dbReference>
<organism evidence="3 4">
    <name type="scientific">Sphingomonas xanthus</name>
    <dbReference type="NCBI Taxonomy" id="2594473"/>
    <lineage>
        <taxon>Bacteria</taxon>
        <taxon>Pseudomonadati</taxon>
        <taxon>Pseudomonadota</taxon>
        <taxon>Alphaproteobacteria</taxon>
        <taxon>Sphingomonadales</taxon>
        <taxon>Sphingomonadaceae</taxon>
        <taxon>Sphingomonas</taxon>
    </lineage>
</organism>